<proteinExistence type="predicted"/>
<dbReference type="AlphaFoldDB" id="A0A396IH27"/>
<evidence type="ECO:0000313" key="1">
    <source>
        <dbReference type="EMBL" id="RHN64872.1"/>
    </source>
</evidence>
<gene>
    <name evidence="1" type="ORF">MtrunA17_Chr4g0073791</name>
</gene>
<dbReference type="Proteomes" id="UP000265566">
    <property type="component" value="Chromosome 4"/>
</dbReference>
<comment type="caution">
    <text evidence="1">The sequence shown here is derived from an EMBL/GenBank/DDBJ whole genome shotgun (WGS) entry which is preliminary data.</text>
</comment>
<dbReference type="EMBL" id="PSQE01000004">
    <property type="protein sequence ID" value="RHN64872.1"/>
    <property type="molecule type" value="Genomic_DNA"/>
</dbReference>
<name>A0A396IH27_MEDTR</name>
<dbReference type="Gramene" id="rna27740">
    <property type="protein sequence ID" value="RHN64872.1"/>
    <property type="gene ID" value="gene27740"/>
</dbReference>
<accession>A0A396IH27</accession>
<protein>
    <submittedName>
        <fullName evidence="1">Uncharacterized protein</fullName>
    </submittedName>
</protein>
<sequence>MIVNHYGDLSLSLWCRIMILQVETSFGGATFVKKRNKMDPKRVEDVVYAHDLLDCVGIELAELSLDESELETTMFFDDGNGGEETDTILVSS</sequence>
<reference evidence="1" key="1">
    <citation type="journal article" date="2018" name="Nat. Plants">
        <title>Whole-genome landscape of Medicago truncatula symbiotic genes.</title>
        <authorList>
            <person name="Pecrix Y."/>
            <person name="Gamas P."/>
            <person name="Carrere S."/>
        </authorList>
    </citation>
    <scope>NUCLEOTIDE SEQUENCE</scope>
    <source>
        <tissue evidence="1">Leaves</tissue>
    </source>
</reference>
<organism evidence="1">
    <name type="scientific">Medicago truncatula</name>
    <name type="common">Barrel medic</name>
    <name type="synonym">Medicago tribuloides</name>
    <dbReference type="NCBI Taxonomy" id="3880"/>
    <lineage>
        <taxon>Eukaryota</taxon>
        <taxon>Viridiplantae</taxon>
        <taxon>Streptophyta</taxon>
        <taxon>Embryophyta</taxon>
        <taxon>Tracheophyta</taxon>
        <taxon>Spermatophyta</taxon>
        <taxon>Magnoliopsida</taxon>
        <taxon>eudicotyledons</taxon>
        <taxon>Gunneridae</taxon>
        <taxon>Pentapetalae</taxon>
        <taxon>rosids</taxon>
        <taxon>fabids</taxon>
        <taxon>Fabales</taxon>
        <taxon>Fabaceae</taxon>
        <taxon>Papilionoideae</taxon>
        <taxon>50 kb inversion clade</taxon>
        <taxon>NPAAA clade</taxon>
        <taxon>Hologalegina</taxon>
        <taxon>IRL clade</taxon>
        <taxon>Trifolieae</taxon>
        <taxon>Medicago</taxon>
    </lineage>
</organism>